<name>A0A0F9GBK5_9ZZZZ</name>
<gene>
    <name evidence="1" type="ORF">LCGC14_2203920</name>
</gene>
<protein>
    <submittedName>
        <fullName evidence="1">Uncharacterized protein</fullName>
    </submittedName>
</protein>
<reference evidence="1" key="1">
    <citation type="journal article" date="2015" name="Nature">
        <title>Complex archaea that bridge the gap between prokaryotes and eukaryotes.</title>
        <authorList>
            <person name="Spang A."/>
            <person name="Saw J.H."/>
            <person name="Jorgensen S.L."/>
            <person name="Zaremba-Niedzwiedzka K."/>
            <person name="Martijn J."/>
            <person name="Lind A.E."/>
            <person name="van Eijk R."/>
            <person name="Schleper C."/>
            <person name="Guy L."/>
            <person name="Ettema T.J."/>
        </authorList>
    </citation>
    <scope>NUCLEOTIDE SEQUENCE</scope>
</reference>
<dbReference type="Gene3D" id="3.40.50.300">
    <property type="entry name" value="P-loop containing nucleotide triphosphate hydrolases"/>
    <property type="match status" value="1"/>
</dbReference>
<dbReference type="InterPro" id="IPR027417">
    <property type="entry name" value="P-loop_NTPase"/>
</dbReference>
<sequence length="150" mass="16909">MTEHAVPLAAWAALGYTPNAWQWDNVHTKTHRFIAGCTCRQCGKTMAMSAEIHNAMTRPADPISGKHPYVGVMAVDFDRADLPVMQWFEWYIAAFGADSAHINTNRHFIRLTSGALLRWFSSENPRGAAGPTYSDFFFDESQWIANEAWV</sequence>
<dbReference type="AlphaFoldDB" id="A0A0F9GBK5"/>
<dbReference type="EMBL" id="LAZR01029101">
    <property type="protein sequence ID" value="KKL60582.1"/>
    <property type="molecule type" value="Genomic_DNA"/>
</dbReference>
<proteinExistence type="predicted"/>
<accession>A0A0F9GBK5</accession>
<organism evidence="1">
    <name type="scientific">marine sediment metagenome</name>
    <dbReference type="NCBI Taxonomy" id="412755"/>
    <lineage>
        <taxon>unclassified sequences</taxon>
        <taxon>metagenomes</taxon>
        <taxon>ecological metagenomes</taxon>
    </lineage>
</organism>
<feature type="non-terminal residue" evidence="1">
    <location>
        <position position="150"/>
    </location>
</feature>
<comment type="caution">
    <text evidence="1">The sequence shown here is derived from an EMBL/GenBank/DDBJ whole genome shotgun (WGS) entry which is preliminary data.</text>
</comment>
<dbReference type="Pfam" id="PF03237">
    <property type="entry name" value="Terminase_6N"/>
    <property type="match status" value="1"/>
</dbReference>
<evidence type="ECO:0000313" key="1">
    <source>
        <dbReference type="EMBL" id="KKL60582.1"/>
    </source>
</evidence>